<evidence type="ECO:0000313" key="3">
    <source>
        <dbReference type="Proteomes" id="UP001156215"/>
    </source>
</evidence>
<dbReference type="KEGG" id="ovb:NB640_04010"/>
<keyword evidence="3" id="KW-1185">Reference proteome</keyword>
<evidence type="ECO:0000256" key="1">
    <source>
        <dbReference type="SAM" id="MobiDB-lite"/>
    </source>
</evidence>
<reference evidence="2" key="1">
    <citation type="journal article" date="2022" name="Front. Microbiol.">
        <title>New perspectives on an old grouping: The genomic and phenotypic variability of Oxalobacter formigenes and the implications for calcium oxalate stone prevention.</title>
        <authorList>
            <person name="Chmiel J.A."/>
            <person name="Carr C."/>
            <person name="Stuivenberg G.A."/>
            <person name="Venema R."/>
            <person name="Chanyi R.M."/>
            <person name="Al K.F."/>
            <person name="Giguere D."/>
            <person name="Say H."/>
            <person name="Akouris P.P."/>
            <person name="Dominguez Romero S.A."/>
            <person name="Kwong A."/>
            <person name="Tai V."/>
            <person name="Koval S.F."/>
            <person name="Razvi H."/>
            <person name="Bjazevic J."/>
            <person name="Burton J.P."/>
        </authorList>
    </citation>
    <scope>NUCLEOTIDE SEQUENCE</scope>
    <source>
        <strain evidence="2">WoOx3</strain>
    </source>
</reference>
<accession>A0A9E9M0X8</accession>
<dbReference type="AlphaFoldDB" id="A0A9E9M0X8"/>
<gene>
    <name evidence="2" type="ORF">NB640_04010</name>
</gene>
<proteinExistence type="predicted"/>
<name>A0A9E9M0X8_9BURK</name>
<dbReference type="RefSeq" id="WP_269309883.1">
    <property type="nucleotide sequence ID" value="NZ_CP098242.1"/>
</dbReference>
<organism evidence="2 3">
    <name type="scientific">Oxalobacter vibrioformis</name>
    <dbReference type="NCBI Taxonomy" id="933080"/>
    <lineage>
        <taxon>Bacteria</taxon>
        <taxon>Pseudomonadati</taxon>
        <taxon>Pseudomonadota</taxon>
        <taxon>Betaproteobacteria</taxon>
        <taxon>Burkholderiales</taxon>
        <taxon>Oxalobacteraceae</taxon>
        <taxon>Oxalobacter</taxon>
    </lineage>
</organism>
<dbReference type="Proteomes" id="UP001156215">
    <property type="component" value="Chromosome"/>
</dbReference>
<feature type="compositionally biased region" description="Basic and acidic residues" evidence="1">
    <location>
        <begin position="19"/>
        <end position="32"/>
    </location>
</feature>
<evidence type="ECO:0000313" key="2">
    <source>
        <dbReference type="EMBL" id="WAW10818.1"/>
    </source>
</evidence>
<protein>
    <submittedName>
        <fullName evidence="2">Uncharacterized protein</fullName>
    </submittedName>
</protein>
<dbReference type="EMBL" id="CP098242">
    <property type="protein sequence ID" value="WAW10818.1"/>
    <property type="molecule type" value="Genomic_DNA"/>
</dbReference>
<feature type="region of interest" description="Disordered" evidence="1">
    <location>
        <begin position="12"/>
        <end position="34"/>
    </location>
</feature>
<sequence>MKKSIGSALLKQASGLFRKQPEDAQRPEKSEKPSTFILRLYDTREWLFPKDQNHPVPLM</sequence>